<dbReference type="SUPFAM" id="SSF52058">
    <property type="entry name" value="L domain-like"/>
    <property type="match status" value="1"/>
</dbReference>
<sequence>MLLSRNQLSGILPANIGLGLPNLQQLYIAANDLSGEIPNLSNASTLSKIDLNNNSFTGFIPRTLCALKNLQSLHLGRNNLTIQITSTPEASILSCLANLRNLTKLSLRDNPLNARLDDSFRNCSTSSLQYINLLNCSMRGNIPIGIGNFSNLLTLSLRYNQLSGSIPTAVGRLRNLQGLIPSSFQDLLSLEHLDLSRNNLAGVIPRLQGEIPTGGPFQNFSAQSFASNMALCGAARLHVPPCKNTTIEPNWRKAKYIIPVIVSVIFFVASIYFFVIRRKRNVEVAGEATSLPQLLWRRISYLELLRATNGFNENNLLGSGGEGAFRSFDRECEMLSNIRHRNLIKIISCCSEIDFKALRLNIMIDVASALEYLHHGYSIPIVHCDMKPSNILLDDDMVAHVADFGIAKLLGGGDSVTQTMTLATVGVWNGRNSFNKRGCVQFRNCSDGNIHKKKANR</sequence>
<dbReference type="GO" id="GO:0016020">
    <property type="term" value="C:membrane"/>
    <property type="evidence" value="ECO:0007669"/>
    <property type="project" value="UniProtKB-SubCell"/>
</dbReference>
<dbReference type="Gene3D" id="3.80.10.10">
    <property type="entry name" value="Ribonuclease Inhibitor"/>
    <property type="match status" value="1"/>
</dbReference>
<dbReference type="OrthoDB" id="6359842at2759"/>
<evidence type="ECO:0000259" key="8">
    <source>
        <dbReference type="PROSITE" id="PS50011"/>
    </source>
</evidence>
<keyword evidence="4" id="KW-0677">Repeat</keyword>
<dbReference type="InterPro" id="IPR001611">
    <property type="entry name" value="Leu-rich_rpt"/>
</dbReference>
<keyword evidence="9" id="KW-0418">Kinase</keyword>
<dbReference type="InterPro" id="IPR008271">
    <property type="entry name" value="Ser/Thr_kinase_AS"/>
</dbReference>
<dbReference type="EMBL" id="PJQY01001375">
    <property type="protein sequence ID" value="PQQ03159.1"/>
    <property type="molecule type" value="Genomic_DNA"/>
</dbReference>
<keyword evidence="6 7" id="KW-0472">Membrane</keyword>
<dbReference type="SMART" id="SM00369">
    <property type="entry name" value="LRR_TYP"/>
    <property type="match status" value="5"/>
</dbReference>
<dbReference type="InterPro" id="IPR000719">
    <property type="entry name" value="Prot_kinase_dom"/>
</dbReference>
<dbReference type="PROSITE" id="PS50011">
    <property type="entry name" value="PROTEIN_KINASE_DOM"/>
    <property type="match status" value="1"/>
</dbReference>
<dbReference type="Pfam" id="PF00069">
    <property type="entry name" value="Pkinase"/>
    <property type="match status" value="1"/>
</dbReference>
<evidence type="ECO:0000313" key="9">
    <source>
        <dbReference type="EMBL" id="PQQ03159.1"/>
    </source>
</evidence>
<evidence type="ECO:0000256" key="2">
    <source>
        <dbReference type="ARBA" id="ARBA00022614"/>
    </source>
</evidence>
<keyword evidence="3 7" id="KW-0812">Transmembrane</keyword>
<dbReference type="PANTHER" id="PTHR27008">
    <property type="entry name" value="OS04G0122200 PROTEIN"/>
    <property type="match status" value="1"/>
</dbReference>
<dbReference type="GO" id="GO:0004672">
    <property type="term" value="F:protein kinase activity"/>
    <property type="evidence" value="ECO:0007669"/>
    <property type="project" value="InterPro"/>
</dbReference>
<keyword evidence="10" id="KW-1185">Reference proteome</keyword>
<dbReference type="GO" id="GO:0005524">
    <property type="term" value="F:ATP binding"/>
    <property type="evidence" value="ECO:0007669"/>
    <property type="project" value="InterPro"/>
</dbReference>
<dbReference type="InterPro" id="IPR011009">
    <property type="entry name" value="Kinase-like_dom_sf"/>
</dbReference>
<evidence type="ECO:0000256" key="3">
    <source>
        <dbReference type="ARBA" id="ARBA00022692"/>
    </source>
</evidence>
<dbReference type="PANTHER" id="PTHR27008:SF585">
    <property type="entry name" value="PROTEIN KINASE DOMAIN-CONTAINING PROTEIN"/>
    <property type="match status" value="1"/>
</dbReference>
<dbReference type="Gene3D" id="3.30.200.20">
    <property type="entry name" value="Phosphorylase Kinase, domain 1"/>
    <property type="match status" value="1"/>
</dbReference>
<keyword evidence="9" id="KW-0808">Transferase</keyword>
<dbReference type="AlphaFoldDB" id="A0A314YDX3"/>
<reference evidence="9 10" key="1">
    <citation type="submission" date="2018-02" db="EMBL/GenBank/DDBJ databases">
        <title>Draft genome of wild Prunus yedoensis var. nudiflora.</title>
        <authorList>
            <person name="Baek S."/>
            <person name="Kim J.-H."/>
            <person name="Choi K."/>
            <person name="Kim G.-B."/>
            <person name="Cho A."/>
            <person name="Jang H."/>
            <person name="Shin C.-H."/>
            <person name="Yu H.-J."/>
            <person name="Mun J.-H."/>
        </authorList>
    </citation>
    <scope>NUCLEOTIDE SEQUENCE [LARGE SCALE GENOMIC DNA]</scope>
    <source>
        <strain evidence="10">cv. Jeju island</strain>
        <tissue evidence="9">Leaf</tissue>
    </source>
</reference>
<keyword evidence="5 7" id="KW-1133">Transmembrane helix</keyword>
<gene>
    <name evidence="9" type="ORF">Pyn_29654</name>
</gene>
<dbReference type="Pfam" id="PF00560">
    <property type="entry name" value="LRR_1"/>
    <property type="match status" value="4"/>
</dbReference>
<evidence type="ECO:0000313" key="10">
    <source>
        <dbReference type="Proteomes" id="UP000250321"/>
    </source>
</evidence>
<comment type="subcellular location">
    <subcellularLocation>
        <location evidence="1">Membrane</location>
    </subcellularLocation>
</comment>
<keyword evidence="2" id="KW-0433">Leucine-rich repeat</keyword>
<dbReference type="InterPro" id="IPR003591">
    <property type="entry name" value="Leu-rich_rpt_typical-subtyp"/>
</dbReference>
<evidence type="ECO:0000256" key="4">
    <source>
        <dbReference type="ARBA" id="ARBA00022737"/>
    </source>
</evidence>
<accession>A0A314YDX3</accession>
<dbReference type="Proteomes" id="UP000250321">
    <property type="component" value="Unassembled WGS sequence"/>
</dbReference>
<dbReference type="PROSITE" id="PS00108">
    <property type="entry name" value="PROTEIN_KINASE_ST"/>
    <property type="match status" value="1"/>
</dbReference>
<evidence type="ECO:0000256" key="7">
    <source>
        <dbReference type="SAM" id="Phobius"/>
    </source>
</evidence>
<dbReference type="Gene3D" id="1.10.510.10">
    <property type="entry name" value="Transferase(Phosphotransferase) domain 1"/>
    <property type="match status" value="1"/>
</dbReference>
<evidence type="ECO:0000256" key="6">
    <source>
        <dbReference type="ARBA" id="ARBA00023136"/>
    </source>
</evidence>
<keyword evidence="9" id="KW-0675">Receptor</keyword>
<dbReference type="InterPro" id="IPR032675">
    <property type="entry name" value="LRR_dom_sf"/>
</dbReference>
<name>A0A314YDX3_PRUYE</name>
<dbReference type="SUPFAM" id="SSF56112">
    <property type="entry name" value="Protein kinase-like (PK-like)"/>
    <property type="match status" value="1"/>
</dbReference>
<dbReference type="InterPro" id="IPR051809">
    <property type="entry name" value="Plant_receptor-like_S/T_kinase"/>
</dbReference>
<feature type="domain" description="Protein kinase" evidence="8">
    <location>
        <begin position="138"/>
        <end position="457"/>
    </location>
</feature>
<organism evidence="9 10">
    <name type="scientific">Prunus yedoensis var. nudiflora</name>
    <dbReference type="NCBI Taxonomy" id="2094558"/>
    <lineage>
        <taxon>Eukaryota</taxon>
        <taxon>Viridiplantae</taxon>
        <taxon>Streptophyta</taxon>
        <taxon>Embryophyta</taxon>
        <taxon>Tracheophyta</taxon>
        <taxon>Spermatophyta</taxon>
        <taxon>Magnoliopsida</taxon>
        <taxon>eudicotyledons</taxon>
        <taxon>Gunneridae</taxon>
        <taxon>Pentapetalae</taxon>
        <taxon>rosids</taxon>
        <taxon>fabids</taxon>
        <taxon>Rosales</taxon>
        <taxon>Rosaceae</taxon>
        <taxon>Amygdaloideae</taxon>
        <taxon>Amygdaleae</taxon>
        <taxon>Prunus</taxon>
    </lineage>
</organism>
<feature type="transmembrane region" description="Helical" evidence="7">
    <location>
        <begin position="256"/>
        <end position="275"/>
    </location>
</feature>
<comment type="caution">
    <text evidence="9">The sequence shown here is derived from an EMBL/GenBank/DDBJ whole genome shotgun (WGS) entry which is preliminary data.</text>
</comment>
<evidence type="ECO:0000256" key="1">
    <source>
        <dbReference type="ARBA" id="ARBA00004370"/>
    </source>
</evidence>
<protein>
    <submittedName>
        <fullName evidence="9">Receptor kinase-like protein Xa21 isoform X2</fullName>
    </submittedName>
</protein>
<evidence type="ECO:0000256" key="5">
    <source>
        <dbReference type="ARBA" id="ARBA00022989"/>
    </source>
</evidence>
<proteinExistence type="predicted"/>